<evidence type="ECO:0000256" key="12">
    <source>
        <dbReference type="PIRSR" id="PIRSR001024-2"/>
    </source>
</evidence>
<dbReference type="InterPro" id="IPR013780">
    <property type="entry name" value="Glyco_hydro_b"/>
</dbReference>
<dbReference type="GeneID" id="54565966"/>
<feature type="disulfide bond" evidence="13">
    <location>
        <begin position="263"/>
        <end position="306"/>
    </location>
</feature>
<keyword evidence="6 15" id="KW-0732">Signal</keyword>
<evidence type="ECO:0000256" key="1">
    <source>
        <dbReference type="ARBA" id="ARBA00000548"/>
    </source>
</evidence>
<name>A0A6A6CIY6_ZASCE</name>
<dbReference type="InterPro" id="IPR013777">
    <property type="entry name" value="A-amylase-like"/>
</dbReference>
<reference evidence="17" key="1">
    <citation type="journal article" date="2020" name="Stud. Mycol.">
        <title>101 Dothideomycetes genomes: a test case for predicting lifestyles and emergence of pathogens.</title>
        <authorList>
            <person name="Haridas S."/>
            <person name="Albert R."/>
            <person name="Binder M."/>
            <person name="Bloem J."/>
            <person name="Labutti K."/>
            <person name="Salamov A."/>
            <person name="Andreopoulos B."/>
            <person name="Baker S."/>
            <person name="Barry K."/>
            <person name="Bills G."/>
            <person name="Bluhm B."/>
            <person name="Cannon C."/>
            <person name="Castanera R."/>
            <person name="Culley D."/>
            <person name="Daum C."/>
            <person name="Ezra D."/>
            <person name="Gonzalez J."/>
            <person name="Henrissat B."/>
            <person name="Kuo A."/>
            <person name="Liang C."/>
            <person name="Lipzen A."/>
            <person name="Lutzoni F."/>
            <person name="Magnuson J."/>
            <person name="Mondo S."/>
            <person name="Nolan M."/>
            <person name="Ohm R."/>
            <person name="Pangilinan J."/>
            <person name="Park H.-J."/>
            <person name="Ramirez L."/>
            <person name="Alfaro M."/>
            <person name="Sun H."/>
            <person name="Tritt A."/>
            <person name="Yoshinaga Y."/>
            <person name="Zwiers L.-H."/>
            <person name="Turgeon B."/>
            <person name="Goodwin S."/>
            <person name="Spatafora J."/>
            <person name="Crous P."/>
            <person name="Grigoriev I."/>
        </authorList>
    </citation>
    <scope>NUCLEOTIDE SEQUENCE</scope>
    <source>
        <strain evidence="17">ATCC 36951</strain>
    </source>
</reference>
<dbReference type="SMART" id="SM00642">
    <property type="entry name" value="Aamy"/>
    <property type="match status" value="1"/>
</dbReference>
<evidence type="ECO:0000256" key="5">
    <source>
        <dbReference type="ARBA" id="ARBA00022723"/>
    </source>
</evidence>
<dbReference type="InterPro" id="IPR017853">
    <property type="entry name" value="GH"/>
</dbReference>
<feature type="site" description="Transition state stabilizer" evidence="12">
    <location>
        <position position="320"/>
    </location>
</feature>
<feature type="binding site" evidence="14">
    <location>
        <position position="226"/>
    </location>
    <ligand>
        <name>substrate</name>
    </ligand>
</feature>
<evidence type="ECO:0000259" key="16">
    <source>
        <dbReference type="SMART" id="SM00642"/>
    </source>
</evidence>
<dbReference type="AlphaFoldDB" id="A0A6A6CIY6"/>
<dbReference type="InterPro" id="IPR006047">
    <property type="entry name" value="GH13_cat_dom"/>
</dbReference>
<dbReference type="OrthoDB" id="204980at2759"/>
<evidence type="ECO:0000313" key="18">
    <source>
        <dbReference type="Proteomes" id="UP000799537"/>
    </source>
</evidence>
<dbReference type="GO" id="GO:0004556">
    <property type="term" value="F:alpha-amylase activity"/>
    <property type="evidence" value="ECO:0007669"/>
    <property type="project" value="UniProtKB-EC"/>
</dbReference>
<evidence type="ECO:0000256" key="13">
    <source>
        <dbReference type="PIRSR" id="PIRSR001024-4"/>
    </source>
</evidence>
<evidence type="ECO:0000256" key="15">
    <source>
        <dbReference type="SAM" id="SignalP"/>
    </source>
</evidence>
<evidence type="ECO:0000256" key="8">
    <source>
        <dbReference type="ARBA" id="ARBA00022837"/>
    </source>
</evidence>
<feature type="active site" description="Proton donor" evidence="11">
    <location>
        <position position="253"/>
    </location>
</feature>
<dbReference type="Gene3D" id="2.60.40.1180">
    <property type="entry name" value="Golgi alpha-mannosidase II"/>
    <property type="match status" value="1"/>
</dbReference>
<feature type="disulfide bond" evidence="13">
    <location>
        <begin position="172"/>
        <end position="186"/>
    </location>
</feature>
<organism evidence="17 18">
    <name type="scientific">Zasmidium cellare ATCC 36951</name>
    <dbReference type="NCBI Taxonomy" id="1080233"/>
    <lineage>
        <taxon>Eukaryota</taxon>
        <taxon>Fungi</taxon>
        <taxon>Dikarya</taxon>
        <taxon>Ascomycota</taxon>
        <taxon>Pezizomycotina</taxon>
        <taxon>Dothideomycetes</taxon>
        <taxon>Dothideomycetidae</taxon>
        <taxon>Mycosphaerellales</taxon>
        <taxon>Mycosphaerellaceae</taxon>
        <taxon>Zasmidium</taxon>
    </lineage>
</organism>
<feature type="binding site" evidence="14">
    <location>
        <position position="105"/>
    </location>
    <ligand>
        <name>substrate</name>
    </ligand>
</feature>
<dbReference type="Pfam" id="PF00128">
    <property type="entry name" value="Alpha-amylase"/>
    <property type="match status" value="1"/>
</dbReference>
<feature type="signal peptide" evidence="15">
    <location>
        <begin position="1"/>
        <end position="20"/>
    </location>
</feature>
<evidence type="ECO:0000256" key="7">
    <source>
        <dbReference type="ARBA" id="ARBA00022801"/>
    </source>
</evidence>
<dbReference type="SUPFAM" id="SSF51445">
    <property type="entry name" value="(Trans)glycosidases"/>
    <property type="match status" value="1"/>
</dbReference>
<feature type="binding site" evidence="14">
    <location>
        <position position="369"/>
    </location>
    <ligand>
        <name>substrate</name>
    </ligand>
</feature>
<evidence type="ECO:0000256" key="14">
    <source>
        <dbReference type="PIRSR" id="PIRSR001024-5"/>
    </source>
</evidence>
<keyword evidence="9" id="KW-0119">Carbohydrate metabolism</keyword>
<protein>
    <recommendedName>
        <fullName evidence="4">alpha-amylase</fullName>
        <ecNumber evidence="4">3.2.1.1</ecNumber>
    </recommendedName>
</protein>
<dbReference type="SUPFAM" id="SSF51011">
    <property type="entry name" value="Glycosyl hydrolase domain"/>
    <property type="match status" value="1"/>
</dbReference>
<keyword evidence="13" id="KW-1015">Disulfide bond</keyword>
<comment type="catalytic activity">
    <reaction evidence="1">
        <text>Endohydrolysis of (1-&gt;4)-alpha-D-glucosidic linkages in polysaccharides containing three or more (1-&gt;4)-alpha-linked D-glucose units.</text>
        <dbReference type="EC" id="3.2.1.1"/>
    </reaction>
</comment>
<dbReference type="FunFam" id="3.20.20.80:FF:000120">
    <property type="entry name" value="Alpha-amylase A"/>
    <property type="match status" value="1"/>
</dbReference>
<evidence type="ECO:0000313" key="17">
    <source>
        <dbReference type="EMBL" id="KAF2167197.1"/>
    </source>
</evidence>
<feature type="active site" description="Nucleophile" evidence="11">
    <location>
        <position position="228"/>
    </location>
</feature>
<dbReference type="PANTHER" id="PTHR10357:SF215">
    <property type="entry name" value="ALPHA-AMYLASE 1"/>
    <property type="match status" value="1"/>
</dbReference>
<evidence type="ECO:0000256" key="2">
    <source>
        <dbReference type="ARBA" id="ARBA00001913"/>
    </source>
</evidence>
<accession>A0A6A6CIY6</accession>
<keyword evidence="10" id="KW-0326">Glycosidase</keyword>
<feature type="binding site" evidence="14">
    <location>
        <position position="144"/>
    </location>
    <ligand>
        <name>substrate</name>
    </ligand>
</feature>
<comment type="cofactor">
    <cofactor evidence="2">
        <name>Ca(2+)</name>
        <dbReference type="ChEBI" id="CHEBI:29108"/>
    </cofactor>
</comment>
<keyword evidence="7 17" id="KW-0378">Hydrolase</keyword>
<evidence type="ECO:0000256" key="6">
    <source>
        <dbReference type="ARBA" id="ARBA00022729"/>
    </source>
</evidence>
<dbReference type="PANTHER" id="PTHR10357">
    <property type="entry name" value="ALPHA-AMYLASE FAMILY MEMBER"/>
    <property type="match status" value="1"/>
</dbReference>
<evidence type="ECO:0000256" key="9">
    <source>
        <dbReference type="ARBA" id="ARBA00023277"/>
    </source>
</evidence>
<dbReference type="Proteomes" id="UP000799537">
    <property type="component" value="Unassembled WGS sequence"/>
</dbReference>
<dbReference type="PIRSF" id="PIRSF001024">
    <property type="entry name" value="Alph-amyl_fung"/>
    <property type="match status" value="1"/>
</dbReference>
<keyword evidence="5" id="KW-0479">Metal-binding</keyword>
<dbReference type="Gene3D" id="3.20.20.80">
    <property type="entry name" value="Glycosidases"/>
    <property type="match status" value="1"/>
</dbReference>
<evidence type="ECO:0000256" key="11">
    <source>
        <dbReference type="PIRSR" id="PIRSR001024-1"/>
    </source>
</evidence>
<evidence type="ECO:0000256" key="4">
    <source>
        <dbReference type="ARBA" id="ARBA00012595"/>
    </source>
</evidence>
<proteinExistence type="inferred from homology"/>
<feature type="disulfide bond" evidence="13">
    <location>
        <begin position="467"/>
        <end position="502"/>
    </location>
</feature>
<feature type="chain" id="PRO_5025652443" description="alpha-amylase" evidence="15">
    <location>
        <begin position="21"/>
        <end position="504"/>
    </location>
</feature>
<evidence type="ECO:0000256" key="10">
    <source>
        <dbReference type="ARBA" id="ARBA00023295"/>
    </source>
</evidence>
<feature type="domain" description="Glycosyl hydrolase family 13 catalytic" evidence="16">
    <location>
        <begin position="33"/>
        <end position="394"/>
    </location>
</feature>
<keyword evidence="18" id="KW-1185">Reference proteome</keyword>
<dbReference type="RefSeq" id="XP_033668086.1">
    <property type="nucleotide sequence ID" value="XM_033812694.1"/>
</dbReference>
<dbReference type="GO" id="GO:0005509">
    <property type="term" value="F:calcium ion binding"/>
    <property type="evidence" value="ECO:0007669"/>
    <property type="project" value="InterPro"/>
</dbReference>
<sequence>MAISLRLLFSFFSIVASVSGLTPAQWRQQSIYQVLTDRYARANGDQSPCSNLADYCGGTWKGVTANLDYIQQMGFTAIWISPVVKNPIIASNDLPPDGNSYHGYWAQDAYSLNPKFGTTADLKELSSELHSRGMYLMVDVVPNHMGSVSSQTAVDYSLLNPFNKQSYFHPPCGPIDYHNDTSIKQCWLGSNNVALPDLKTENSTVASMWGDWISSLVANYSIDGLRIDTAQQINTGFWNDFQNSAGGIHTLGEVFVTDAKTMCPYQNYLHGLLNYVSFDYIRKAFQSTSGSIQNLVDNVNTMKGTCHDVTLLGSFIENHDNSRFPSIVQNKDIVLIRTAITFAMLQDGIPIIYQGQEQEYTGSDTPANRAPLWTSNYNKTANLYLHIQNVNKLRTWAIHQDATWLTYNAYPIYNDTQTVVMRKGYDGKQVVGVYSNSGSSGATRTITVSSAKSGFTAGQKITEGLRCQALTADSKGNLGVVISGGSPSVLYPTAGLAGSGICGL</sequence>
<keyword evidence="8" id="KW-0106">Calcium</keyword>
<feature type="binding site" evidence="14">
    <location>
        <position position="320"/>
    </location>
    <ligand>
        <name>substrate</name>
    </ligand>
</feature>
<dbReference type="EMBL" id="ML993594">
    <property type="protein sequence ID" value="KAF2167197.1"/>
    <property type="molecule type" value="Genomic_DNA"/>
</dbReference>
<evidence type="ECO:0000256" key="3">
    <source>
        <dbReference type="ARBA" id="ARBA00008061"/>
    </source>
</evidence>
<dbReference type="EC" id="3.2.1.1" evidence="4"/>
<gene>
    <name evidence="17" type="ORF">M409DRAFT_54385</name>
</gene>
<dbReference type="CDD" id="cd11319">
    <property type="entry name" value="AmyAc_euk_AmyA"/>
    <property type="match status" value="1"/>
</dbReference>
<dbReference type="GO" id="GO:0016052">
    <property type="term" value="P:carbohydrate catabolic process"/>
    <property type="evidence" value="ECO:0007669"/>
    <property type="project" value="InterPro"/>
</dbReference>
<comment type="similarity">
    <text evidence="3">Belongs to the glycosyl hydrolase 13 family.</text>
</comment>